<name>A0AAW0MR97_9GOBI</name>
<comment type="caution">
    <text evidence="2">The sequence shown here is derived from an EMBL/GenBank/DDBJ whole genome shotgun (WGS) entry which is preliminary data.</text>
</comment>
<feature type="compositionally biased region" description="Basic and acidic residues" evidence="1">
    <location>
        <begin position="1"/>
        <end position="11"/>
    </location>
</feature>
<feature type="compositionally biased region" description="Acidic residues" evidence="1">
    <location>
        <begin position="104"/>
        <end position="113"/>
    </location>
</feature>
<reference evidence="3" key="1">
    <citation type="submission" date="2024-04" db="EMBL/GenBank/DDBJ databases">
        <title>Salinicola lusitanus LLJ914,a marine bacterium isolated from the Okinawa Trough.</title>
        <authorList>
            <person name="Li J."/>
        </authorList>
    </citation>
    <scope>NUCLEOTIDE SEQUENCE [LARGE SCALE GENOMIC DNA]</scope>
</reference>
<protein>
    <submittedName>
        <fullName evidence="2">Uncharacterized protein</fullName>
    </submittedName>
</protein>
<evidence type="ECO:0000313" key="2">
    <source>
        <dbReference type="EMBL" id="KAK7879236.1"/>
    </source>
</evidence>
<feature type="compositionally biased region" description="Basic and acidic residues" evidence="1">
    <location>
        <begin position="125"/>
        <end position="137"/>
    </location>
</feature>
<accession>A0AAW0MR97</accession>
<gene>
    <name evidence="2" type="ORF">WMY93_033984</name>
</gene>
<evidence type="ECO:0000256" key="1">
    <source>
        <dbReference type="SAM" id="MobiDB-lite"/>
    </source>
</evidence>
<dbReference type="Proteomes" id="UP001460270">
    <property type="component" value="Unassembled WGS sequence"/>
</dbReference>
<dbReference type="AlphaFoldDB" id="A0AAW0MR97"/>
<proteinExistence type="predicted"/>
<keyword evidence="3" id="KW-1185">Reference proteome</keyword>
<evidence type="ECO:0000313" key="3">
    <source>
        <dbReference type="Proteomes" id="UP001460270"/>
    </source>
</evidence>
<organism evidence="2 3">
    <name type="scientific">Mugilogobius chulae</name>
    <name type="common">yellowstripe goby</name>
    <dbReference type="NCBI Taxonomy" id="88201"/>
    <lineage>
        <taxon>Eukaryota</taxon>
        <taxon>Metazoa</taxon>
        <taxon>Chordata</taxon>
        <taxon>Craniata</taxon>
        <taxon>Vertebrata</taxon>
        <taxon>Euteleostomi</taxon>
        <taxon>Actinopterygii</taxon>
        <taxon>Neopterygii</taxon>
        <taxon>Teleostei</taxon>
        <taxon>Neoteleostei</taxon>
        <taxon>Acanthomorphata</taxon>
        <taxon>Gobiaria</taxon>
        <taxon>Gobiiformes</taxon>
        <taxon>Gobioidei</taxon>
        <taxon>Gobiidae</taxon>
        <taxon>Gobionellinae</taxon>
        <taxon>Mugilogobius</taxon>
    </lineage>
</organism>
<feature type="region of interest" description="Disordered" evidence="1">
    <location>
        <begin position="125"/>
        <end position="153"/>
    </location>
</feature>
<feature type="compositionally biased region" description="Low complexity" evidence="1">
    <location>
        <begin position="12"/>
        <end position="29"/>
    </location>
</feature>
<feature type="region of interest" description="Disordered" evidence="1">
    <location>
        <begin position="65"/>
        <end position="113"/>
    </location>
</feature>
<feature type="region of interest" description="Disordered" evidence="1">
    <location>
        <begin position="1"/>
        <end position="42"/>
    </location>
</feature>
<sequence>MHRAQEPEVPLRLRSGPGPGSGPDSADAGPRGGSCTLPLLVHGRTRTAEPRLARFVSAESACAMQGASGGRGASAPHRAGQRGHVRGRAANQRREQSLRSQSEPELDPDLDLDLDLDQSRVRVRLKEKASKDSKEAFHQPPAAPSAPRDLDSKACVTVGEKNFEVEADDLLQLSELGRGALWSRL</sequence>
<dbReference type="EMBL" id="JBBPFD010000311">
    <property type="protein sequence ID" value="KAK7879236.1"/>
    <property type="molecule type" value="Genomic_DNA"/>
</dbReference>